<evidence type="ECO:0000313" key="1">
    <source>
        <dbReference type="EMBL" id="KAJ1676972.1"/>
    </source>
</evidence>
<gene>
    <name evidence="1" type="ORF">EV182_007145</name>
</gene>
<accession>A0ACC1HKJ6</accession>
<evidence type="ECO:0000313" key="2">
    <source>
        <dbReference type="Proteomes" id="UP001145114"/>
    </source>
</evidence>
<dbReference type="EMBL" id="JAMZIH010003214">
    <property type="protein sequence ID" value="KAJ1676972.1"/>
    <property type="molecule type" value="Genomic_DNA"/>
</dbReference>
<proteinExistence type="predicted"/>
<dbReference type="Proteomes" id="UP001145114">
    <property type="component" value="Unassembled WGS sequence"/>
</dbReference>
<keyword evidence="2" id="KW-1185">Reference proteome</keyword>
<name>A0ACC1HKJ6_9FUNG</name>
<sequence length="269" mass="30795">MLHRPGDLWQFCAKYFNEKLEEQRNMFIELIKQQHPDILMSDDNHQQGVMETGDSSASMAQAHPQYQPPPQFSFQNPFDSDSQPNNAAGFGARMSMPQEAINRHLNDLRKAHRGVDPRCNYNRRFSVSAESMNPTKDEHYEKKVIPKTADQRKRIDRSLARNFLFANLDEESYEDIVNAMEEKRVKAGEDVIVQGGFGDFFYIVEHGTFDIFVSKDGKKPEQVASVSDGGSFGELALMYNAPRAATVHARTDATLWALDRITFRRLLME</sequence>
<protein>
    <submittedName>
        <fullName evidence="1">Uncharacterized protein</fullName>
    </submittedName>
</protein>
<organism evidence="1 2">
    <name type="scientific">Spiromyces aspiralis</name>
    <dbReference type="NCBI Taxonomy" id="68401"/>
    <lineage>
        <taxon>Eukaryota</taxon>
        <taxon>Fungi</taxon>
        <taxon>Fungi incertae sedis</taxon>
        <taxon>Zoopagomycota</taxon>
        <taxon>Kickxellomycotina</taxon>
        <taxon>Kickxellomycetes</taxon>
        <taxon>Kickxellales</taxon>
        <taxon>Kickxellaceae</taxon>
        <taxon>Spiromyces</taxon>
    </lineage>
</organism>
<reference evidence="1" key="1">
    <citation type="submission" date="2022-06" db="EMBL/GenBank/DDBJ databases">
        <title>Phylogenomic reconstructions and comparative analyses of Kickxellomycotina fungi.</title>
        <authorList>
            <person name="Reynolds N.K."/>
            <person name="Stajich J.E."/>
            <person name="Barry K."/>
            <person name="Grigoriev I.V."/>
            <person name="Crous P."/>
            <person name="Smith M.E."/>
        </authorList>
    </citation>
    <scope>NUCLEOTIDE SEQUENCE</scope>
    <source>
        <strain evidence="1">RSA 2271</strain>
    </source>
</reference>
<comment type="caution">
    <text evidence="1">The sequence shown here is derived from an EMBL/GenBank/DDBJ whole genome shotgun (WGS) entry which is preliminary data.</text>
</comment>
<feature type="non-terminal residue" evidence="1">
    <location>
        <position position="269"/>
    </location>
</feature>